<gene>
    <name evidence="1" type="ORF">CDCA_CDCA12G3495</name>
</gene>
<name>A0AAV9IYR4_CYACA</name>
<dbReference type="Proteomes" id="UP001301350">
    <property type="component" value="Unassembled WGS sequence"/>
</dbReference>
<proteinExistence type="predicted"/>
<protein>
    <submittedName>
        <fullName evidence="1">Uncharacterized protein</fullName>
    </submittedName>
</protein>
<sequence length="191" mass="19886">MAVQPSMVRRSRWMSRSTGMTAVCAPRLAATVSPPLPLTDAVDPLSPFSPWLVLPAAVLGWMARMWSTPMKVLRLEGAGAESAGGSSTTAGAWVTQLLESHSPRVASATPPPIVQTAGVATGNALERVAVVSTATLWTRSPLTVLLVLVPCAVGGMLLVEGLRDFQASRRQQGLIPAADAAAHTGGSARKR</sequence>
<comment type="caution">
    <text evidence="1">The sequence shown here is derived from an EMBL/GenBank/DDBJ whole genome shotgun (WGS) entry which is preliminary data.</text>
</comment>
<dbReference type="EMBL" id="JANCYW010000012">
    <property type="protein sequence ID" value="KAK4537470.1"/>
    <property type="molecule type" value="Genomic_DNA"/>
</dbReference>
<keyword evidence="2" id="KW-1185">Reference proteome</keyword>
<organism evidence="1 2">
    <name type="scientific">Cyanidium caldarium</name>
    <name type="common">Red alga</name>
    <dbReference type="NCBI Taxonomy" id="2771"/>
    <lineage>
        <taxon>Eukaryota</taxon>
        <taxon>Rhodophyta</taxon>
        <taxon>Bangiophyceae</taxon>
        <taxon>Cyanidiales</taxon>
        <taxon>Cyanidiaceae</taxon>
        <taxon>Cyanidium</taxon>
    </lineage>
</organism>
<accession>A0AAV9IYR4</accession>
<evidence type="ECO:0000313" key="2">
    <source>
        <dbReference type="Proteomes" id="UP001301350"/>
    </source>
</evidence>
<evidence type="ECO:0000313" key="1">
    <source>
        <dbReference type="EMBL" id="KAK4537470.1"/>
    </source>
</evidence>
<reference evidence="1 2" key="1">
    <citation type="submission" date="2022-07" db="EMBL/GenBank/DDBJ databases">
        <title>Genome-wide signatures of adaptation to extreme environments.</title>
        <authorList>
            <person name="Cho C.H."/>
            <person name="Yoon H.S."/>
        </authorList>
    </citation>
    <scope>NUCLEOTIDE SEQUENCE [LARGE SCALE GENOMIC DNA]</scope>
    <source>
        <strain evidence="1 2">DBV 063 E5</strain>
    </source>
</reference>
<dbReference type="AlphaFoldDB" id="A0AAV9IYR4"/>